<feature type="domain" description="Calx-beta" evidence="4">
    <location>
        <begin position="189"/>
        <end position="287"/>
    </location>
</feature>
<dbReference type="Proteomes" id="UP000092093">
    <property type="component" value="Unassembled WGS sequence"/>
</dbReference>
<keyword evidence="2" id="KW-0677">Repeat</keyword>
<protein>
    <recommendedName>
        <fullName evidence="4">Calx-beta domain-containing protein</fullName>
    </recommendedName>
</protein>
<keyword evidence="3" id="KW-0106">Calcium</keyword>
<accession>A0A1B7WB36</accession>
<dbReference type="GO" id="GO:0016020">
    <property type="term" value="C:membrane"/>
    <property type="evidence" value="ECO:0007669"/>
    <property type="project" value="InterPro"/>
</dbReference>
<evidence type="ECO:0000256" key="3">
    <source>
        <dbReference type="ARBA" id="ARBA00022837"/>
    </source>
</evidence>
<feature type="non-terminal residue" evidence="5">
    <location>
        <position position="323"/>
    </location>
</feature>
<name>A0A1B7WB36_APHFL</name>
<dbReference type="PANTHER" id="PTHR46682">
    <property type="entry name" value="ADHESION G-PROTEIN COUPLED RECEPTOR V1"/>
    <property type="match status" value="1"/>
</dbReference>
<dbReference type="GO" id="GO:0004930">
    <property type="term" value="F:G protein-coupled receptor activity"/>
    <property type="evidence" value="ECO:0007669"/>
    <property type="project" value="InterPro"/>
</dbReference>
<proteinExistence type="predicted"/>
<organism evidence="5 6">
    <name type="scientific">Aphanizomenon flos-aquae WA102</name>
    <dbReference type="NCBI Taxonomy" id="1710896"/>
    <lineage>
        <taxon>Bacteria</taxon>
        <taxon>Bacillati</taxon>
        <taxon>Cyanobacteriota</taxon>
        <taxon>Cyanophyceae</taxon>
        <taxon>Nostocales</taxon>
        <taxon>Aphanizomenonaceae</taxon>
        <taxon>Aphanizomenon</taxon>
    </lineage>
</organism>
<comment type="caution">
    <text evidence="5">The sequence shown here is derived from an EMBL/GenBank/DDBJ whole genome shotgun (WGS) entry which is preliminary data.</text>
</comment>
<reference evidence="5 6" key="1">
    <citation type="submission" date="2015-09" db="EMBL/GenBank/DDBJ databases">
        <title>Aphanizomenon flos-aquae WA102.</title>
        <authorList>
            <person name="Driscoll C."/>
        </authorList>
    </citation>
    <scope>NUCLEOTIDE SEQUENCE [LARGE SCALE GENOMIC DNA]</scope>
    <source>
        <strain evidence="5">WA102</strain>
    </source>
</reference>
<feature type="domain" description="Calx-beta" evidence="4">
    <location>
        <begin position="76"/>
        <end position="174"/>
    </location>
</feature>
<dbReference type="AlphaFoldDB" id="A0A1B7WB36"/>
<dbReference type="SUPFAM" id="SSF141072">
    <property type="entry name" value="CalX-like"/>
    <property type="match status" value="3"/>
</dbReference>
<dbReference type="EMBL" id="LJOW01000479">
    <property type="protein sequence ID" value="OBQ34315.1"/>
    <property type="molecule type" value="Genomic_DNA"/>
</dbReference>
<evidence type="ECO:0000256" key="1">
    <source>
        <dbReference type="ARBA" id="ARBA00022729"/>
    </source>
</evidence>
<feature type="non-terminal residue" evidence="5">
    <location>
        <position position="1"/>
    </location>
</feature>
<evidence type="ECO:0000313" key="5">
    <source>
        <dbReference type="EMBL" id="OBQ34315.1"/>
    </source>
</evidence>
<dbReference type="Pfam" id="PF03160">
    <property type="entry name" value="Calx-beta"/>
    <property type="match status" value="3"/>
</dbReference>
<dbReference type="SMART" id="SM00237">
    <property type="entry name" value="Calx_beta"/>
    <property type="match status" value="2"/>
</dbReference>
<gene>
    <name evidence="5" type="ORF">AN484_26735</name>
</gene>
<evidence type="ECO:0000313" key="6">
    <source>
        <dbReference type="Proteomes" id="UP000092093"/>
    </source>
</evidence>
<dbReference type="InterPro" id="IPR026919">
    <property type="entry name" value="ADGRV1"/>
</dbReference>
<evidence type="ECO:0000259" key="4">
    <source>
        <dbReference type="SMART" id="SM00237"/>
    </source>
</evidence>
<dbReference type="PANTHER" id="PTHR46682:SF1">
    <property type="entry name" value="ADHESION G-PROTEIN COUPLED RECEPTOR V1"/>
    <property type="match status" value="1"/>
</dbReference>
<evidence type="ECO:0000256" key="2">
    <source>
        <dbReference type="ARBA" id="ARBA00022737"/>
    </source>
</evidence>
<dbReference type="InterPro" id="IPR038081">
    <property type="entry name" value="CalX-like_sf"/>
</dbReference>
<dbReference type="Gene3D" id="2.60.40.2030">
    <property type="match status" value="3"/>
</dbReference>
<sequence>SNQSVNVSTSIATGDTASANDLIANTQTFTFASGETTKTFTVQTSQDVLFEGNETFTVSLSNSTNGAIISPSNGTAKGTINNDDSAPIFSIVDASATEGNAINFTVTRTGDAQSNQSVNVSTSIATGDTASANDLIANTQTFTFASGETTKTFTVQTSQDVLFEGNETFTVSLSNPTNGAIISLSNGTAKGTINNDDSAPIFSIVDASATEGNAINFTVTRTGDAQSNQSVNVSTSIATGDTARANDLIVNTRTFSYASAETTKTLNVQTSQDVFFAGNEPFTVSLSNPTNGAISSLRNDTAKGTINNDDSAQTFSIDAATEQ</sequence>
<keyword evidence="1" id="KW-0732">Signal</keyword>
<dbReference type="InterPro" id="IPR003644">
    <property type="entry name" value="Calx_beta"/>
</dbReference>